<dbReference type="PANTHER" id="PTHR33841:SF1">
    <property type="entry name" value="DNA METHYLTRANSFERASE A"/>
    <property type="match status" value="1"/>
</dbReference>
<feature type="domain" description="MmeI-like C-terminal" evidence="9">
    <location>
        <begin position="840"/>
        <end position="914"/>
    </location>
</feature>
<keyword evidence="12" id="KW-1185">Reference proteome</keyword>
<dbReference type="SUPFAM" id="SSF53335">
    <property type="entry name" value="S-adenosyl-L-methionine-dependent methyltransferases"/>
    <property type="match status" value="1"/>
</dbReference>
<gene>
    <name evidence="11" type="ORF">FK219_002405</name>
</gene>
<dbReference type="InterPro" id="IPR046819">
    <property type="entry name" value="MmeI_hel"/>
</dbReference>
<name>A0A9E5JKP2_9MICO</name>
<dbReference type="EC" id="2.1.1.72" evidence="1"/>
<dbReference type="Gene3D" id="3.40.50.150">
    <property type="entry name" value="Vaccinia Virus protein VP39"/>
    <property type="match status" value="1"/>
</dbReference>
<dbReference type="InterPro" id="IPR046818">
    <property type="entry name" value="MmeI_C"/>
</dbReference>
<proteinExistence type="predicted"/>
<accession>A0A9E5JKP2</accession>
<feature type="region of interest" description="Disordered" evidence="5">
    <location>
        <begin position="922"/>
        <end position="946"/>
    </location>
</feature>
<protein>
    <recommendedName>
        <fullName evidence="1">site-specific DNA-methyltransferase (adenine-specific)</fullName>
        <ecNumber evidence="1">2.1.1.72</ecNumber>
    </recommendedName>
</protein>
<evidence type="ECO:0000259" key="6">
    <source>
        <dbReference type="Pfam" id="PF20464"/>
    </source>
</evidence>
<dbReference type="GO" id="GO:0009007">
    <property type="term" value="F:site-specific DNA-methyltransferase (adenine-specific) activity"/>
    <property type="evidence" value="ECO:0007669"/>
    <property type="project" value="UniProtKB-EC"/>
</dbReference>
<organism evidence="11 12">
    <name type="scientific">Microcella pacifica</name>
    <dbReference type="NCBI Taxonomy" id="2591847"/>
    <lineage>
        <taxon>Bacteria</taxon>
        <taxon>Bacillati</taxon>
        <taxon>Actinomycetota</taxon>
        <taxon>Actinomycetes</taxon>
        <taxon>Micrococcales</taxon>
        <taxon>Microbacteriaceae</taxon>
        <taxon>Microcella</taxon>
    </lineage>
</organism>
<dbReference type="EMBL" id="VIKT02000003">
    <property type="protein sequence ID" value="NHF62099.1"/>
    <property type="molecule type" value="Genomic_DNA"/>
</dbReference>
<sequence>MPAQNSTPKPISLTEMQSRARKFVADWNGESRERAEAQSWWNAFFEVFGVERRRLAIFERRARRASTGGDGNIDVFMPGVMIAEHKSLGKDAGKGTSQAFDYLEGGDIAAHEAPRYVISADFDRIVLTDLESDDPPLEFQLRDLPKYVQRFAFLAGYEAPKRLSGEAEAVSIKAAREMGKLHEALLGDIEPDDNSEAAEDAAIFMTRLLFLLYGDDVVGLWEPGLFESYVKNRTSADGSDVGSAIATLFQVLDTEDRKKVPDELKAFPYVNGGLFRKRVSIPFFDKKMRDALIVATEINWSDISPAIFGSLFQGMSSREERRKSGSHYTTETNILKVLRPLFLDDLEDRLQRWWWSSLELEKLRVEIGSYRYLDPACGAGNFLIVAYREMADIEFRIIKRVRELKGEEDYALDPTWGLQVQPDQFGGIELNWWPVKIAETAMFLMQHKITQRLGEIGEPPEILPIGESAHILHGDALINDWNDAVVATPRTFVFGNPPFHGHKERSKEEVESLKAAWGKDYNGNLDFVTAWHAKSLGYLKGKDQSRFAFVTTNSIVMGSSVAELFEPIYRDGWRISFAHRTFVWQSEAFGAAAVHCVIVGFDKGKSSPRLFVYKTGKGQPEEIVATYVNAYLLDMEENFVRPVTTPVAPDLATVSSGNNPIDFKQLILDDASFAEAMADPIAKKYIKRFANGEDFINALSRYCLWLDGADPDDIAKSAFLKNRVKALADKRQNSDRKATKKLALTPTLFGEVRQPKERFLAIPQTFTDNRMYMTVGYLEPSTIIGMKIYSVPDASGLQFAIASTSMIITWQKSVGGRLKSDPSFSNTTVWNTFPLRALSEAEKKKLIEAGKAVLAARQANPGSLARLYNPLTMPKALLAAHAALDKVMDGIFGFRKVPTDFERQKRLFERFAEAASSNQLAIQLDAPSKPKRTRRSASASLSNPSA</sequence>
<evidence type="ECO:0000256" key="5">
    <source>
        <dbReference type="SAM" id="MobiDB-lite"/>
    </source>
</evidence>
<keyword evidence="2 11" id="KW-0489">Methyltransferase</keyword>
<keyword evidence="3" id="KW-0808">Transferase</keyword>
<dbReference type="GO" id="GO:0032259">
    <property type="term" value="P:methylation"/>
    <property type="evidence" value="ECO:0007669"/>
    <property type="project" value="UniProtKB-KW"/>
</dbReference>
<dbReference type="InterPro" id="IPR046817">
    <property type="entry name" value="MmeI_N"/>
</dbReference>
<feature type="domain" description="MmeI-like N-terminal" evidence="6">
    <location>
        <begin position="19"/>
        <end position="186"/>
    </location>
</feature>
<dbReference type="Pfam" id="PF20467">
    <property type="entry name" value="MmeI_C"/>
    <property type="match status" value="1"/>
</dbReference>
<evidence type="ECO:0000313" key="11">
    <source>
        <dbReference type="EMBL" id="NHF62099.1"/>
    </source>
</evidence>
<evidence type="ECO:0000259" key="8">
    <source>
        <dbReference type="Pfam" id="PF20466"/>
    </source>
</evidence>
<dbReference type="Pfam" id="PF20464">
    <property type="entry name" value="MmeI_N"/>
    <property type="match status" value="1"/>
</dbReference>
<dbReference type="RefSeq" id="WP_152582109.1">
    <property type="nucleotide sequence ID" value="NZ_VIKT02000003.1"/>
</dbReference>
<evidence type="ECO:0000256" key="4">
    <source>
        <dbReference type="ARBA" id="ARBA00047942"/>
    </source>
</evidence>
<evidence type="ECO:0000256" key="1">
    <source>
        <dbReference type="ARBA" id="ARBA00011900"/>
    </source>
</evidence>
<dbReference type="InterPro" id="IPR046816">
    <property type="entry name" value="MmeI_Mtase"/>
</dbReference>
<evidence type="ECO:0000259" key="10">
    <source>
        <dbReference type="Pfam" id="PF20473"/>
    </source>
</evidence>
<evidence type="ECO:0000313" key="12">
    <source>
        <dbReference type="Proteomes" id="UP000818266"/>
    </source>
</evidence>
<feature type="compositionally biased region" description="Polar residues" evidence="5">
    <location>
        <begin position="936"/>
        <end position="946"/>
    </location>
</feature>
<feature type="domain" description="MmeI-like target recognition" evidence="8">
    <location>
        <begin position="636"/>
        <end position="836"/>
    </location>
</feature>
<comment type="catalytic activity">
    <reaction evidence="4">
        <text>a 2'-deoxyadenosine in DNA + S-adenosyl-L-methionine = an N(6)-methyl-2'-deoxyadenosine in DNA + S-adenosyl-L-homocysteine + H(+)</text>
        <dbReference type="Rhea" id="RHEA:15197"/>
        <dbReference type="Rhea" id="RHEA-COMP:12418"/>
        <dbReference type="Rhea" id="RHEA-COMP:12419"/>
        <dbReference type="ChEBI" id="CHEBI:15378"/>
        <dbReference type="ChEBI" id="CHEBI:57856"/>
        <dbReference type="ChEBI" id="CHEBI:59789"/>
        <dbReference type="ChEBI" id="CHEBI:90615"/>
        <dbReference type="ChEBI" id="CHEBI:90616"/>
        <dbReference type="EC" id="2.1.1.72"/>
    </reaction>
</comment>
<dbReference type="InterPro" id="IPR046820">
    <property type="entry name" value="MmeI_TRD"/>
</dbReference>
<dbReference type="Pfam" id="PF20465">
    <property type="entry name" value="MmeI_hel"/>
    <property type="match status" value="1"/>
</dbReference>
<dbReference type="Proteomes" id="UP000818266">
    <property type="component" value="Unassembled WGS sequence"/>
</dbReference>
<feature type="domain" description="MmeI-like helicase spacer" evidence="7">
    <location>
        <begin position="200"/>
        <end position="275"/>
    </location>
</feature>
<dbReference type="InterPro" id="IPR050953">
    <property type="entry name" value="N4_N6_ade-DNA_methylase"/>
</dbReference>
<evidence type="ECO:0000259" key="7">
    <source>
        <dbReference type="Pfam" id="PF20465"/>
    </source>
</evidence>
<evidence type="ECO:0000256" key="3">
    <source>
        <dbReference type="ARBA" id="ARBA00022679"/>
    </source>
</evidence>
<evidence type="ECO:0000259" key="9">
    <source>
        <dbReference type="Pfam" id="PF20467"/>
    </source>
</evidence>
<dbReference type="Pfam" id="PF20473">
    <property type="entry name" value="MmeI_Mtase"/>
    <property type="match status" value="1"/>
</dbReference>
<dbReference type="OrthoDB" id="4280289at2"/>
<feature type="domain" description="MmeI-like DNA-methyltransferase" evidence="10">
    <location>
        <begin position="358"/>
        <end position="611"/>
    </location>
</feature>
<dbReference type="Pfam" id="PF20466">
    <property type="entry name" value="MmeI_TRD"/>
    <property type="match status" value="1"/>
</dbReference>
<comment type="caution">
    <text evidence="11">The sequence shown here is derived from an EMBL/GenBank/DDBJ whole genome shotgun (WGS) entry which is preliminary data.</text>
</comment>
<dbReference type="InterPro" id="IPR029063">
    <property type="entry name" value="SAM-dependent_MTases_sf"/>
</dbReference>
<evidence type="ECO:0000256" key="2">
    <source>
        <dbReference type="ARBA" id="ARBA00022603"/>
    </source>
</evidence>
<reference evidence="11 12" key="1">
    <citation type="submission" date="2020-03" db="EMBL/GenBank/DDBJ databases">
        <title>Chryseoglobus sp. isolated from a deep-sea seamount.</title>
        <authorList>
            <person name="Zhang D.-C."/>
        </authorList>
    </citation>
    <scope>NUCLEOTIDE SEQUENCE [LARGE SCALE GENOMIC DNA]</scope>
    <source>
        <strain evidence="11 12">KN1116</strain>
    </source>
</reference>
<dbReference type="AlphaFoldDB" id="A0A9E5JKP2"/>
<dbReference type="PANTHER" id="PTHR33841">
    <property type="entry name" value="DNA METHYLTRANSFERASE YEEA-RELATED"/>
    <property type="match status" value="1"/>
</dbReference>